<dbReference type="Proteomes" id="UP000799291">
    <property type="component" value="Unassembled WGS sequence"/>
</dbReference>
<proteinExistence type="inferred from homology"/>
<evidence type="ECO:0000256" key="7">
    <source>
        <dbReference type="ARBA" id="ARBA00023163"/>
    </source>
</evidence>
<keyword evidence="6 10" id="KW-0010">Activator</keyword>
<dbReference type="Gene3D" id="6.10.140.1520">
    <property type="match status" value="1"/>
</dbReference>
<evidence type="ECO:0000256" key="12">
    <source>
        <dbReference type="SAM" id="MobiDB-lite"/>
    </source>
</evidence>
<organism evidence="13 14">
    <name type="scientific">Lentithecium fluviatile CBS 122367</name>
    <dbReference type="NCBI Taxonomy" id="1168545"/>
    <lineage>
        <taxon>Eukaryota</taxon>
        <taxon>Fungi</taxon>
        <taxon>Dikarya</taxon>
        <taxon>Ascomycota</taxon>
        <taxon>Pezizomycotina</taxon>
        <taxon>Dothideomycetes</taxon>
        <taxon>Pleosporomycetidae</taxon>
        <taxon>Pleosporales</taxon>
        <taxon>Massarineae</taxon>
        <taxon>Lentitheciaceae</taxon>
        <taxon>Lentithecium</taxon>
    </lineage>
</organism>
<dbReference type="Pfam" id="PF05983">
    <property type="entry name" value="Med7"/>
    <property type="match status" value="1"/>
</dbReference>
<dbReference type="PANTHER" id="PTHR21428">
    <property type="entry name" value="MEDIATOR OF RNA POLYMERASE II TRANSCRIPTION SUBUNIT 7"/>
    <property type="match status" value="1"/>
</dbReference>
<accession>A0A6G1ID66</accession>
<protein>
    <recommendedName>
        <fullName evidence="4 10">Mediator of RNA polymerase II transcription subunit 7</fullName>
    </recommendedName>
</protein>
<evidence type="ECO:0000256" key="6">
    <source>
        <dbReference type="ARBA" id="ARBA00023159"/>
    </source>
</evidence>
<dbReference type="SUPFAM" id="SSF140718">
    <property type="entry name" value="Mediator hinge subcomplex-like"/>
    <property type="match status" value="1"/>
</dbReference>
<evidence type="ECO:0000256" key="11">
    <source>
        <dbReference type="SAM" id="Coils"/>
    </source>
</evidence>
<dbReference type="AlphaFoldDB" id="A0A6G1ID66"/>
<comment type="subcellular location">
    <subcellularLocation>
        <location evidence="1 10">Nucleus</location>
    </subcellularLocation>
</comment>
<keyword evidence="7 10" id="KW-0804">Transcription</keyword>
<keyword evidence="11" id="KW-0175">Coiled coil</keyword>
<keyword evidence="8 10" id="KW-0539">Nucleus</keyword>
<dbReference type="InterPro" id="IPR044888">
    <property type="entry name" value="Mediatior_Med7_sf"/>
</dbReference>
<evidence type="ECO:0000313" key="14">
    <source>
        <dbReference type="Proteomes" id="UP000799291"/>
    </source>
</evidence>
<evidence type="ECO:0000256" key="2">
    <source>
        <dbReference type="ARBA" id="ARBA00009994"/>
    </source>
</evidence>
<feature type="coiled-coil region" evidence="11">
    <location>
        <begin position="221"/>
        <end position="248"/>
    </location>
</feature>
<evidence type="ECO:0000256" key="10">
    <source>
        <dbReference type="RuleBase" id="RU364060"/>
    </source>
</evidence>
<dbReference type="OrthoDB" id="10253553at2759"/>
<reference evidence="13" key="1">
    <citation type="journal article" date="2020" name="Stud. Mycol.">
        <title>101 Dothideomycetes genomes: a test case for predicting lifestyles and emergence of pathogens.</title>
        <authorList>
            <person name="Haridas S."/>
            <person name="Albert R."/>
            <person name="Binder M."/>
            <person name="Bloem J."/>
            <person name="Labutti K."/>
            <person name="Salamov A."/>
            <person name="Andreopoulos B."/>
            <person name="Baker S."/>
            <person name="Barry K."/>
            <person name="Bills G."/>
            <person name="Bluhm B."/>
            <person name="Cannon C."/>
            <person name="Castanera R."/>
            <person name="Culley D."/>
            <person name="Daum C."/>
            <person name="Ezra D."/>
            <person name="Gonzalez J."/>
            <person name="Henrissat B."/>
            <person name="Kuo A."/>
            <person name="Liang C."/>
            <person name="Lipzen A."/>
            <person name="Lutzoni F."/>
            <person name="Magnuson J."/>
            <person name="Mondo S."/>
            <person name="Nolan M."/>
            <person name="Ohm R."/>
            <person name="Pangilinan J."/>
            <person name="Park H.-J."/>
            <person name="Ramirez L."/>
            <person name="Alfaro M."/>
            <person name="Sun H."/>
            <person name="Tritt A."/>
            <person name="Yoshinaga Y."/>
            <person name="Zwiers L.-H."/>
            <person name="Turgeon B."/>
            <person name="Goodwin S."/>
            <person name="Spatafora J."/>
            <person name="Crous P."/>
            <person name="Grigoriev I."/>
        </authorList>
    </citation>
    <scope>NUCLEOTIDE SEQUENCE</scope>
    <source>
        <strain evidence="13">CBS 122367</strain>
    </source>
</reference>
<keyword evidence="14" id="KW-1185">Reference proteome</keyword>
<keyword evidence="5 10" id="KW-0805">Transcription regulation</keyword>
<dbReference type="EMBL" id="MU005638">
    <property type="protein sequence ID" value="KAF2676177.1"/>
    <property type="molecule type" value="Genomic_DNA"/>
</dbReference>
<dbReference type="PANTHER" id="PTHR21428:SF11">
    <property type="entry name" value="MEDIATOR OF RNA POLYMERASE II TRANSCRIPTION SUBUNIT 7"/>
    <property type="match status" value="1"/>
</dbReference>
<dbReference type="InterPro" id="IPR009244">
    <property type="entry name" value="Mediatior_Med7"/>
</dbReference>
<dbReference type="Gene3D" id="6.10.140.200">
    <property type="match status" value="1"/>
</dbReference>
<gene>
    <name evidence="13" type="ORF">K458DRAFT_397199</name>
</gene>
<sequence>MAQHPPPAGDDEEQLSSFFPSPPPFFKHFTPANLQLLEEARAAASAELNGADQTSSFSPWWPQLSAAQILALPTEVRYLIPPEPPADDEEYTVFQQVTKVRGQDEFEHIVGWIGTMLWNPQSDQGLLKDWKYEQLYPSPSPSPSASWSSLDRQQYLFRFLRSVILAFVELLGILATNPMSEYKDEKLRDVLTLVLNMHALINEYRPHQARETLIGLMEMQVERKRAEVEGVKRMAEKVRETLEGMREAPKVGEDAAESVSAVQPDLEEIRLEKQREMWVAMDEILGH</sequence>
<comment type="function">
    <text evidence="9">Component of the Mediator complex, a coactivator involved in the regulated transcription of nearly all RNA polymerase II-dependent genes. Mediator functions as a bridge to convey information from gene-specific regulatory proteins to the basal RNA polymerase II transcription machinery. Mediator is recruited to promoters by direct interactions with regulatory proteins and serves as a scaffold for the assembly of a functional preinitiation complex with RNA polymerase II and the general transcription factors.</text>
</comment>
<comment type="similarity">
    <text evidence="2 10">Belongs to the Mediator complex subunit 7 family.</text>
</comment>
<feature type="region of interest" description="Disordered" evidence="12">
    <location>
        <begin position="1"/>
        <end position="21"/>
    </location>
</feature>
<evidence type="ECO:0000313" key="13">
    <source>
        <dbReference type="EMBL" id="KAF2676177.1"/>
    </source>
</evidence>
<evidence type="ECO:0000256" key="3">
    <source>
        <dbReference type="ARBA" id="ARBA00011837"/>
    </source>
</evidence>
<evidence type="ECO:0000256" key="4">
    <source>
        <dbReference type="ARBA" id="ARBA00020631"/>
    </source>
</evidence>
<evidence type="ECO:0000256" key="9">
    <source>
        <dbReference type="ARBA" id="ARBA00025687"/>
    </source>
</evidence>
<name>A0A6G1ID66_9PLEO</name>
<dbReference type="GO" id="GO:0003712">
    <property type="term" value="F:transcription coregulator activity"/>
    <property type="evidence" value="ECO:0007669"/>
    <property type="project" value="InterPro"/>
</dbReference>
<dbReference type="InterPro" id="IPR037212">
    <property type="entry name" value="Med7/Med21-like"/>
</dbReference>
<evidence type="ECO:0000256" key="1">
    <source>
        <dbReference type="ARBA" id="ARBA00004123"/>
    </source>
</evidence>
<evidence type="ECO:0000256" key="8">
    <source>
        <dbReference type="ARBA" id="ARBA00023242"/>
    </source>
</evidence>
<comment type="subunit">
    <text evidence="3 10">Component of the Mediator complex.</text>
</comment>
<evidence type="ECO:0000256" key="5">
    <source>
        <dbReference type="ARBA" id="ARBA00023015"/>
    </source>
</evidence>
<dbReference type="GO" id="GO:0006357">
    <property type="term" value="P:regulation of transcription by RNA polymerase II"/>
    <property type="evidence" value="ECO:0007669"/>
    <property type="project" value="InterPro"/>
</dbReference>
<dbReference type="GO" id="GO:0016592">
    <property type="term" value="C:mediator complex"/>
    <property type="evidence" value="ECO:0007669"/>
    <property type="project" value="InterPro"/>
</dbReference>
<dbReference type="GO" id="GO:0070847">
    <property type="term" value="C:core mediator complex"/>
    <property type="evidence" value="ECO:0007669"/>
    <property type="project" value="TreeGrafter"/>
</dbReference>